<feature type="transmembrane region" description="Helical" evidence="1">
    <location>
        <begin position="115"/>
        <end position="131"/>
    </location>
</feature>
<dbReference type="Proteomes" id="UP000279384">
    <property type="component" value="Unassembled WGS sequence"/>
</dbReference>
<name>A0A495BK61_VOGIN</name>
<evidence type="ECO:0000313" key="3">
    <source>
        <dbReference type="Proteomes" id="UP000279384"/>
    </source>
</evidence>
<feature type="transmembrane region" description="Helical" evidence="1">
    <location>
        <begin position="81"/>
        <end position="103"/>
    </location>
</feature>
<keyword evidence="1" id="KW-1133">Transmembrane helix</keyword>
<evidence type="ECO:0000256" key="1">
    <source>
        <dbReference type="SAM" id="Phobius"/>
    </source>
</evidence>
<evidence type="ECO:0000313" key="2">
    <source>
        <dbReference type="EMBL" id="RKQ62055.1"/>
    </source>
</evidence>
<feature type="transmembrane region" description="Helical" evidence="1">
    <location>
        <begin position="9"/>
        <end position="28"/>
    </location>
</feature>
<sequence>MNWQTAPQTLLLVSLPLGLLFTLLHWGLYDMPLTLGNVATHLVVAMVYAIWQLRSNAWFAKLRDNDYARWRRVAAGGQLRFLFAYGLASKGMALACLMVGMNWAYSGAIPTSERLMSDGMIWSILGVWFARNDWKRMQRGAGLEP</sequence>
<accession>A0A495BK61</accession>
<dbReference type="AlphaFoldDB" id="A0A495BK61"/>
<gene>
    <name evidence="2" type="ORF">C8E02_0281</name>
</gene>
<comment type="caution">
    <text evidence="2">The sequence shown here is derived from an EMBL/GenBank/DDBJ whole genome shotgun (WGS) entry which is preliminary data.</text>
</comment>
<protein>
    <submittedName>
        <fullName evidence="2">Uncharacterized protein</fullName>
    </submittedName>
</protein>
<proteinExistence type="predicted"/>
<dbReference type="RefSeq" id="WP_047967663.1">
    <property type="nucleotide sequence ID" value="NZ_JAQQKZ010000009.1"/>
</dbReference>
<dbReference type="EMBL" id="RBID01000003">
    <property type="protein sequence ID" value="RKQ62055.1"/>
    <property type="molecule type" value="Genomic_DNA"/>
</dbReference>
<feature type="transmembrane region" description="Helical" evidence="1">
    <location>
        <begin position="34"/>
        <end position="53"/>
    </location>
</feature>
<keyword evidence="1" id="KW-0472">Membrane</keyword>
<keyword evidence="1" id="KW-0812">Transmembrane</keyword>
<organism evidence="2 3">
    <name type="scientific">Vogesella indigofera</name>
    <name type="common">Pseudomonas indigofera</name>
    <dbReference type="NCBI Taxonomy" id="45465"/>
    <lineage>
        <taxon>Bacteria</taxon>
        <taxon>Pseudomonadati</taxon>
        <taxon>Pseudomonadota</taxon>
        <taxon>Betaproteobacteria</taxon>
        <taxon>Neisseriales</taxon>
        <taxon>Chromobacteriaceae</taxon>
        <taxon>Vogesella</taxon>
    </lineage>
</organism>
<reference evidence="2 3" key="1">
    <citation type="submission" date="2018-10" db="EMBL/GenBank/DDBJ databases">
        <title>Genomic Encyclopedia of Type Strains, Phase IV (KMG-IV): sequencing the most valuable type-strain genomes for metagenomic binning, comparative biology and taxonomic classification.</title>
        <authorList>
            <person name="Goeker M."/>
        </authorList>
    </citation>
    <scope>NUCLEOTIDE SEQUENCE [LARGE SCALE GENOMIC DNA]</scope>
    <source>
        <strain evidence="2 3">DSM 3303</strain>
    </source>
</reference>